<dbReference type="Proteomes" id="UP001359485">
    <property type="component" value="Unassembled WGS sequence"/>
</dbReference>
<proteinExistence type="predicted"/>
<evidence type="ECO:0000256" key="2">
    <source>
        <dbReference type="SAM" id="MobiDB-lite"/>
    </source>
</evidence>
<keyword evidence="1" id="KW-0175">Coiled coil</keyword>
<dbReference type="Proteomes" id="UP001372834">
    <property type="component" value="Unassembled WGS sequence"/>
</dbReference>
<gene>
    <name evidence="3" type="ORF">RUM43_008832</name>
    <name evidence="4" type="ORF">RUM44_007163</name>
</gene>
<protein>
    <submittedName>
        <fullName evidence="3">Uncharacterized protein</fullName>
    </submittedName>
</protein>
<accession>A0AAN8NUA4</accession>
<evidence type="ECO:0000313" key="5">
    <source>
        <dbReference type="Proteomes" id="UP001359485"/>
    </source>
</evidence>
<feature type="coiled-coil region" evidence="1">
    <location>
        <begin position="86"/>
        <end position="120"/>
    </location>
</feature>
<name>A0AAN8NUA4_POLSC</name>
<keyword evidence="5" id="KW-1185">Reference proteome</keyword>
<evidence type="ECO:0000313" key="4">
    <source>
        <dbReference type="EMBL" id="KAK6632133.1"/>
    </source>
</evidence>
<organism evidence="3 6">
    <name type="scientific">Polyplax serrata</name>
    <name type="common">Common mouse louse</name>
    <dbReference type="NCBI Taxonomy" id="468196"/>
    <lineage>
        <taxon>Eukaryota</taxon>
        <taxon>Metazoa</taxon>
        <taxon>Ecdysozoa</taxon>
        <taxon>Arthropoda</taxon>
        <taxon>Hexapoda</taxon>
        <taxon>Insecta</taxon>
        <taxon>Pterygota</taxon>
        <taxon>Neoptera</taxon>
        <taxon>Paraneoptera</taxon>
        <taxon>Psocodea</taxon>
        <taxon>Troctomorpha</taxon>
        <taxon>Phthiraptera</taxon>
        <taxon>Anoplura</taxon>
        <taxon>Polyplacidae</taxon>
        <taxon>Polyplax</taxon>
    </lineage>
</organism>
<evidence type="ECO:0000256" key="1">
    <source>
        <dbReference type="SAM" id="Coils"/>
    </source>
</evidence>
<comment type="caution">
    <text evidence="3">The sequence shown here is derived from an EMBL/GenBank/DDBJ whole genome shotgun (WGS) entry which is preliminary data.</text>
</comment>
<feature type="coiled-coil region" evidence="1">
    <location>
        <begin position="9"/>
        <end position="43"/>
    </location>
</feature>
<evidence type="ECO:0000313" key="6">
    <source>
        <dbReference type="Proteomes" id="UP001372834"/>
    </source>
</evidence>
<feature type="region of interest" description="Disordered" evidence="2">
    <location>
        <begin position="210"/>
        <end position="241"/>
    </location>
</feature>
<dbReference type="EMBL" id="JAWJWE010000038">
    <property type="protein sequence ID" value="KAK6622980.1"/>
    <property type="molecule type" value="Genomic_DNA"/>
</dbReference>
<reference evidence="3 6" key="1">
    <citation type="submission" date="2023-10" db="EMBL/GenBank/DDBJ databases">
        <title>Genomes of two closely related lineages of the louse Polyplax serrata with different host specificities.</title>
        <authorList>
            <person name="Martinu J."/>
            <person name="Tarabai H."/>
            <person name="Stefka J."/>
            <person name="Hypsa V."/>
        </authorList>
    </citation>
    <scope>NUCLEOTIDE SEQUENCE [LARGE SCALE GENOMIC DNA]</scope>
    <source>
        <strain evidence="4">98ZLc_SE</strain>
        <strain evidence="3">HR10_N</strain>
    </source>
</reference>
<dbReference type="EMBL" id="JAWJWF010000005">
    <property type="protein sequence ID" value="KAK6632133.1"/>
    <property type="molecule type" value="Genomic_DNA"/>
</dbReference>
<feature type="compositionally biased region" description="Acidic residues" evidence="2">
    <location>
        <begin position="218"/>
        <end position="227"/>
    </location>
</feature>
<sequence length="241" mass="28859">MNSRTDIRAEQRREEMENVRKKLDAIKEMTRQTVDKIRRLEAEYVEEKAKYTKNIQSMRILEENQEARRGRLETDIYLLEQRQVDLVTIEDANAKLRVEIEEAMNETNIYSKQIDDIEEEIKKAYLEWEACRDNELMLEVGVNLKKLDNDPTENEGMMEEKWHAVKLKQKELKKQVEKVDQEIVDVEWQVEKQKKVLTKLKNAEKDLQERYNSLKEEPIEEPPETEDGTLSRIDYVEDVRQ</sequence>
<dbReference type="AlphaFoldDB" id="A0AAN8NUA4"/>
<evidence type="ECO:0000313" key="3">
    <source>
        <dbReference type="EMBL" id="KAK6622980.1"/>
    </source>
</evidence>